<proteinExistence type="predicted"/>
<accession>A0A6A5WPE4</accession>
<feature type="compositionally biased region" description="Basic and acidic residues" evidence="1">
    <location>
        <begin position="1"/>
        <end position="17"/>
    </location>
</feature>
<dbReference type="Proteomes" id="UP000799779">
    <property type="component" value="Unassembled WGS sequence"/>
</dbReference>
<reference evidence="2" key="1">
    <citation type="journal article" date="2020" name="Stud. Mycol.">
        <title>101 Dothideomycetes genomes: a test case for predicting lifestyles and emergence of pathogens.</title>
        <authorList>
            <person name="Haridas S."/>
            <person name="Albert R."/>
            <person name="Binder M."/>
            <person name="Bloem J."/>
            <person name="Labutti K."/>
            <person name="Salamov A."/>
            <person name="Andreopoulos B."/>
            <person name="Baker S."/>
            <person name="Barry K."/>
            <person name="Bills G."/>
            <person name="Bluhm B."/>
            <person name="Cannon C."/>
            <person name="Castanera R."/>
            <person name="Culley D."/>
            <person name="Daum C."/>
            <person name="Ezra D."/>
            <person name="Gonzalez J."/>
            <person name="Henrissat B."/>
            <person name="Kuo A."/>
            <person name="Liang C."/>
            <person name="Lipzen A."/>
            <person name="Lutzoni F."/>
            <person name="Magnuson J."/>
            <person name="Mondo S."/>
            <person name="Nolan M."/>
            <person name="Ohm R."/>
            <person name="Pangilinan J."/>
            <person name="Park H.-J."/>
            <person name="Ramirez L."/>
            <person name="Alfaro M."/>
            <person name="Sun H."/>
            <person name="Tritt A."/>
            <person name="Yoshinaga Y."/>
            <person name="Zwiers L.-H."/>
            <person name="Turgeon B."/>
            <person name="Goodwin S."/>
            <person name="Spatafora J."/>
            <person name="Crous P."/>
            <person name="Grigoriev I."/>
        </authorList>
    </citation>
    <scope>NUCLEOTIDE SEQUENCE</scope>
    <source>
        <strain evidence="2">CBS 123094</strain>
    </source>
</reference>
<evidence type="ECO:0000313" key="2">
    <source>
        <dbReference type="EMBL" id="KAF2002908.1"/>
    </source>
</evidence>
<gene>
    <name evidence="2" type="ORF">P154DRAFT_573726</name>
</gene>
<protein>
    <submittedName>
        <fullName evidence="2">Uncharacterized protein</fullName>
    </submittedName>
</protein>
<sequence length="337" mass="35594">MGDDGRRWATMGDDGRRWAMMGDGGQRFASHPQQVDGPPGQRRAGRIPEPVGPHGCQGMRRASRTTHRAAPSPLQERGADVGVQHCLCAAFRAALPQSGIAASACTLRTSTRAGLEHYSSTARGWRAGRNYAESLPLPAGRRATARGRRLGGRLVDACWMLAGGRGKRMVKGGQGALGHDAGCQRRGCEACELAAAGCSVRLFDCDAPGPSGLVLGRVRSRTVDSVPSPARRQPDVLGGRDQPPARHEAGEPFVAVAAGRSWPRCARLRLGRCLCLCLWCVWPRPGQLDAPFLTTARSDRVPAPAPALASTSSIREAVATQPARAAKGAVGPGWQPS</sequence>
<feature type="region of interest" description="Disordered" evidence="1">
    <location>
        <begin position="223"/>
        <end position="248"/>
    </location>
</feature>
<keyword evidence="3" id="KW-1185">Reference proteome</keyword>
<evidence type="ECO:0000256" key="1">
    <source>
        <dbReference type="SAM" id="MobiDB-lite"/>
    </source>
</evidence>
<dbReference type="AlphaFoldDB" id="A0A6A5WPE4"/>
<name>A0A6A5WPE4_9PLEO</name>
<organism evidence="2 3">
    <name type="scientific">Amniculicola lignicola CBS 123094</name>
    <dbReference type="NCBI Taxonomy" id="1392246"/>
    <lineage>
        <taxon>Eukaryota</taxon>
        <taxon>Fungi</taxon>
        <taxon>Dikarya</taxon>
        <taxon>Ascomycota</taxon>
        <taxon>Pezizomycotina</taxon>
        <taxon>Dothideomycetes</taxon>
        <taxon>Pleosporomycetidae</taxon>
        <taxon>Pleosporales</taxon>
        <taxon>Amniculicolaceae</taxon>
        <taxon>Amniculicola</taxon>
    </lineage>
</organism>
<feature type="region of interest" description="Disordered" evidence="1">
    <location>
        <begin position="1"/>
        <end position="59"/>
    </location>
</feature>
<evidence type="ECO:0000313" key="3">
    <source>
        <dbReference type="Proteomes" id="UP000799779"/>
    </source>
</evidence>
<dbReference type="EMBL" id="ML977575">
    <property type="protein sequence ID" value="KAF2002908.1"/>
    <property type="molecule type" value="Genomic_DNA"/>
</dbReference>